<feature type="transmembrane region" description="Helical" evidence="6">
    <location>
        <begin position="20"/>
        <end position="40"/>
    </location>
</feature>
<gene>
    <name evidence="9" type="ORF">KEM09_01240</name>
</gene>
<dbReference type="PANTHER" id="PTHR30572:SF18">
    <property type="entry name" value="ABC-TYPE MACROLIDE FAMILY EXPORT SYSTEM PERMEASE COMPONENT 2"/>
    <property type="match status" value="1"/>
</dbReference>
<reference evidence="9 10" key="1">
    <citation type="journal article" date="2014" name="Int. J. Syst. Evol. Microbiol.">
        <title>Carboxylicivirga gen. nov. in the family Marinilabiliaceae with two novel species, Carboxylicivirga mesophila sp. nov. and Carboxylicivirga taeanensis sp. nov., and reclassification of Cytophaga fermentans as Saccharicrinis fermentans gen. nov., comb. nov.</title>
        <authorList>
            <person name="Yang S.H."/>
            <person name="Seo H.S."/>
            <person name="Woo J.H."/>
            <person name="Oh H.M."/>
            <person name="Jang H."/>
            <person name="Lee J.H."/>
            <person name="Kim S.J."/>
            <person name="Kwon K.K."/>
        </authorList>
    </citation>
    <scope>NUCLEOTIDE SEQUENCE [LARGE SCALE GENOMIC DNA]</scope>
    <source>
        <strain evidence="9 10">JCM 18290</strain>
    </source>
</reference>
<proteinExistence type="predicted"/>
<feature type="transmembrane region" description="Helical" evidence="6">
    <location>
        <begin position="267"/>
        <end position="292"/>
    </location>
</feature>
<keyword evidence="4 6" id="KW-1133">Transmembrane helix</keyword>
<organism evidence="9 10">
    <name type="scientific">Carboxylicivirga mesophila</name>
    <dbReference type="NCBI Taxonomy" id="1166478"/>
    <lineage>
        <taxon>Bacteria</taxon>
        <taxon>Pseudomonadati</taxon>
        <taxon>Bacteroidota</taxon>
        <taxon>Bacteroidia</taxon>
        <taxon>Marinilabiliales</taxon>
        <taxon>Marinilabiliaceae</taxon>
        <taxon>Carboxylicivirga</taxon>
    </lineage>
</organism>
<evidence type="ECO:0000313" key="10">
    <source>
        <dbReference type="Proteomes" id="UP000721861"/>
    </source>
</evidence>
<feature type="transmembrane region" description="Helical" evidence="6">
    <location>
        <begin position="313"/>
        <end position="340"/>
    </location>
</feature>
<comment type="caution">
    <text evidence="9">The sequence shown here is derived from an EMBL/GenBank/DDBJ whole genome shotgun (WGS) entry which is preliminary data.</text>
</comment>
<evidence type="ECO:0000259" key="7">
    <source>
        <dbReference type="Pfam" id="PF02687"/>
    </source>
</evidence>
<name>A0ABS5K4S3_9BACT</name>
<feature type="transmembrane region" description="Helical" evidence="6">
    <location>
        <begin position="701"/>
        <end position="720"/>
    </location>
</feature>
<dbReference type="RefSeq" id="WP_212224143.1">
    <property type="nucleotide sequence ID" value="NZ_JAGUCN010000001.1"/>
</dbReference>
<evidence type="ECO:0000256" key="5">
    <source>
        <dbReference type="ARBA" id="ARBA00023136"/>
    </source>
</evidence>
<keyword evidence="10" id="KW-1185">Reference proteome</keyword>
<accession>A0ABS5K4S3</accession>
<feature type="transmembrane region" description="Helical" evidence="6">
    <location>
        <begin position="405"/>
        <end position="426"/>
    </location>
</feature>
<dbReference type="InterPro" id="IPR050250">
    <property type="entry name" value="Macrolide_Exporter_MacB"/>
</dbReference>
<evidence type="ECO:0000256" key="6">
    <source>
        <dbReference type="SAM" id="Phobius"/>
    </source>
</evidence>
<feature type="transmembrane region" description="Helical" evidence="6">
    <location>
        <begin position="649"/>
        <end position="673"/>
    </location>
</feature>
<sequence>MRQLKQTIRGILTNKQNALFSLIGLSIGLSSIIVIIIWALTHLTFDRFHQDAEQIYFIQYTDTLYNETDFVTPFPLAKELRERIAGMEQTATYTYWTDKSRIKADGKEFFIDLTPTEEQMFAILNVDFIGMANGHVLKPTDIALSQSLAQTIFGTVDCVGKTVVLQDSIVSQVGAVYADFPDNSTFKPEALCYYSLSADEFVHCEGWKNWCYVTVAKVPEGANVDELSVQITRLMHDEHEINEVFSLFPLIDYHLQPIGEEAMLKHLFMVFFSGLLVLIVSCVNFINLQTAVYYKRSRQNSIKKMLGVSPGQLIVEVLYESGIYILAALFISLFISYSLLPVISDGLGLNVSEVFSNGQLIAIHGLVAALVFVLVSAYMVIVVIRTINRTSLIAGATEKKLHKGGQAFVVTQFALAIFIGIAAFSMQKQLSFAIKSDKGYKSDNLMYVETWDYPFDDNKAAIEEYLSQNSKVKAFSVCERSFNTLGSRTTSFTNPEWSEEENDFYKVLYRCDENLFETTQIHLVSGRSFNPAKYNEADNIIINETYAKKLGGDVVGKTLKAGSKDCRIIGVCKDFQFENFYTTIEPLVIQYREEWICNLLIKTTEGSYSQVANGLQEFMTSRSEAPFTIASMEGLLSELYEEEETQQKLLLLFSALTIIISCLGLFGLTAFIIENKTKAIGIRKVNGATVSQILLMLNRNFALYVIAAFVIACPIAWYAVNKWLENFAYKTEVSWWVFALAGLLALVIALATVSVQSWKAASHNPVEALRYE</sequence>
<keyword evidence="2" id="KW-1003">Cell membrane</keyword>
<evidence type="ECO:0000313" key="9">
    <source>
        <dbReference type="EMBL" id="MBS2210007.1"/>
    </source>
</evidence>
<protein>
    <submittedName>
        <fullName evidence="9">ABC transporter permease</fullName>
    </submittedName>
</protein>
<dbReference type="PANTHER" id="PTHR30572">
    <property type="entry name" value="MEMBRANE COMPONENT OF TRANSPORTER-RELATED"/>
    <property type="match status" value="1"/>
</dbReference>
<evidence type="ECO:0000256" key="4">
    <source>
        <dbReference type="ARBA" id="ARBA00022989"/>
    </source>
</evidence>
<feature type="transmembrane region" description="Helical" evidence="6">
    <location>
        <begin position="360"/>
        <end position="384"/>
    </location>
</feature>
<dbReference type="Pfam" id="PF12704">
    <property type="entry name" value="MacB_PCD"/>
    <property type="match status" value="2"/>
</dbReference>
<dbReference type="Proteomes" id="UP000721861">
    <property type="component" value="Unassembled WGS sequence"/>
</dbReference>
<feature type="domain" description="MacB-like periplasmic core" evidence="8">
    <location>
        <begin position="20"/>
        <end position="233"/>
    </location>
</feature>
<keyword evidence="5 6" id="KW-0472">Membrane</keyword>
<dbReference type="InterPro" id="IPR025857">
    <property type="entry name" value="MacB_PCD"/>
</dbReference>
<dbReference type="InterPro" id="IPR003838">
    <property type="entry name" value="ABC3_permease_C"/>
</dbReference>
<evidence type="ECO:0000256" key="1">
    <source>
        <dbReference type="ARBA" id="ARBA00004651"/>
    </source>
</evidence>
<evidence type="ECO:0000256" key="2">
    <source>
        <dbReference type="ARBA" id="ARBA00022475"/>
    </source>
</evidence>
<dbReference type="EMBL" id="JAGUCN010000001">
    <property type="protein sequence ID" value="MBS2210007.1"/>
    <property type="molecule type" value="Genomic_DNA"/>
</dbReference>
<evidence type="ECO:0000256" key="3">
    <source>
        <dbReference type="ARBA" id="ARBA00022692"/>
    </source>
</evidence>
<dbReference type="Pfam" id="PF02687">
    <property type="entry name" value="FtsX"/>
    <property type="match status" value="2"/>
</dbReference>
<comment type="subcellular location">
    <subcellularLocation>
        <location evidence="1">Cell membrane</location>
        <topology evidence="1">Multi-pass membrane protein</topology>
    </subcellularLocation>
</comment>
<feature type="transmembrane region" description="Helical" evidence="6">
    <location>
        <begin position="735"/>
        <end position="755"/>
    </location>
</feature>
<evidence type="ECO:0000259" key="8">
    <source>
        <dbReference type="Pfam" id="PF12704"/>
    </source>
</evidence>
<feature type="domain" description="MacB-like periplasmic core" evidence="8">
    <location>
        <begin position="414"/>
        <end position="587"/>
    </location>
</feature>
<keyword evidence="3 6" id="KW-0812">Transmembrane</keyword>
<feature type="domain" description="ABC3 transporter permease C-terminal" evidence="7">
    <location>
        <begin position="652"/>
        <end position="765"/>
    </location>
</feature>
<feature type="domain" description="ABC3 transporter permease C-terminal" evidence="7">
    <location>
        <begin position="272"/>
        <end position="385"/>
    </location>
</feature>